<reference evidence="1 2" key="1">
    <citation type="submission" date="2016-07" db="EMBL/GenBank/DDBJ databases">
        <title>Revisiting the taxonomy of the Elizabethkingia Genus using Whole-Genome Sequencing, Optical Mapping, and MALDI-TOF, along with proposal of three novel Elizabethkingia species: Elizabethkingia bruuniana sp. nov., Elizabethkingia ursingii sp. nov., and Elizabethkingia occulta sp. nov.</title>
        <authorList>
            <person name="Nicholson A.C."/>
        </authorList>
    </citation>
    <scope>NUCLEOTIDE SEQUENCE [LARGE SCALE GENOMIC DNA]</scope>
    <source>
        <strain evidence="1 2">F3201</strain>
    </source>
</reference>
<organism evidence="1 2">
    <name type="scientific">Elizabethkingia anophelis</name>
    <dbReference type="NCBI Taxonomy" id="1117645"/>
    <lineage>
        <taxon>Bacteria</taxon>
        <taxon>Pseudomonadati</taxon>
        <taxon>Bacteroidota</taxon>
        <taxon>Flavobacteriia</taxon>
        <taxon>Flavobacteriales</taxon>
        <taxon>Weeksellaceae</taxon>
        <taxon>Elizabethkingia</taxon>
    </lineage>
</organism>
<accession>A0AAU8UQ06</accession>
<gene>
    <name evidence="1" type="ORF">BBD32_02525</name>
</gene>
<dbReference type="AlphaFoldDB" id="A0AAU8UQ06"/>
<proteinExistence type="predicted"/>
<protein>
    <submittedName>
        <fullName evidence="1">Uncharacterized protein</fullName>
    </submittedName>
</protein>
<name>A0AAU8UQ06_9FLAO</name>
<dbReference type="RefSeq" id="WP_078395082.1">
    <property type="nucleotide sequence ID" value="NZ_CP016374.1"/>
</dbReference>
<evidence type="ECO:0000313" key="1">
    <source>
        <dbReference type="EMBL" id="AQX00416.1"/>
    </source>
</evidence>
<sequence>MMTEDMMLEEEKKESNILNRIGFDITSKMFGKPKKWHVGFFPASLNIKHTDISFQLKIDEEALYGDDGKKSMEAIANGINDNTKLMCEYLALAILYSNFLFVPRFIRFTVLKKWLTNHLLYTIDNAEIAKAVNSCFDLNDYQSFTISTTAVKANRITKVIKAPEVEKKD</sequence>
<dbReference type="EMBL" id="CP016374">
    <property type="protein sequence ID" value="AQX00416.1"/>
    <property type="molecule type" value="Genomic_DNA"/>
</dbReference>
<evidence type="ECO:0000313" key="2">
    <source>
        <dbReference type="Proteomes" id="UP000190848"/>
    </source>
</evidence>
<dbReference type="Proteomes" id="UP000190848">
    <property type="component" value="Chromosome"/>
</dbReference>